<dbReference type="Proteomes" id="UP000605201">
    <property type="component" value="Unassembled WGS sequence"/>
</dbReference>
<dbReference type="NCBIfam" id="TIGR04256">
    <property type="entry name" value="GxxExxY"/>
    <property type="match status" value="1"/>
</dbReference>
<reference evidence="1 2" key="1">
    <citation type="submission" date="2020-08" db="EMBL/GenBank/DDBJ databases">
        <title>Bridging the membrane lipid divide: bacteria of the FCB group superphylum have the potential to synthesize archaeal ether lipids.</title>
        <authorList>
            <person name="Villanueva L."/>
            <person name="Von Meijenfeldt F.A.B."/>
            <person name="Westbye A.B."/>
            <person name="Yadav S."/>
            <person name="Hopmans E.C."/>
            <person name="Dutilh B.E."/>
            <person name="Sinninghe Damste J.S."/>
        </authorList>
    </citation>
    <scope>NUCLEOTIDE SEQUENCE [LARGE SCALE GENOMIC DNA]</scope>
    <source>
        <strain evidence="1">NIOZ-UU17</strain>
    </source>
</reference>
<comment type="caution">
    <text evidence="1">The sequence shown here is derived from an EMBL/GenBank/DDBJ whole genome shotgun (WGS) entry which is preliminary data.</text>
</comment>
<accession>A0A8J6TP31</accession>
<dbReference type="InterPro" id="IPR026350">
    <property type="entry name" value="GxxExxY"/>
</dbReference>
<gene>
    <name evidence="1" type="ORF">H8D96_01715</name>
</gene>
<protein>
    <submittedName>
        <fullName evidence="1">GxxExxY protein</fullName>
    </submittedName>
</protein>
<sequence>MDINKLSSRIIGAAIEVHKALGPGLLESAYEECICYELNIVGLSLERQKPLAVQYKGINLDCGYRLDVVVEDAIILELKSCEKIEPIHKAQLLTYLKLSGIKLGLLLNFNVTLMREGIVRIVNELEE</sequence>
<evidence type="ECO:0000313" key="2">
    <source>
        <dbReference type="Proteomes" id="UP000605201"/>
    </source>
</evidence>
<organism evidence="1 2">
    <name type="scientific">Candidatus Desulfatibia vada</name>
    <dbReference type="NCBI Taxonomy" id="2841696"/>
    <lineage>
        <taxon>Bacteria</taxon>
        <taxon>Pseudomonadati</taxon>
        <taxon>Thermodesulfobacteriota</taxon>
        <taxon>Desulfobacteria</taxon>
        <taxon>Desulfobacterales</taxon>
        <taxon>Desulfobacterales incertae sedis</taxon>
        <taxon>Candidatus Desulfatibia</taxon>
    </lineage>
</organism>
<dbReference type="EMBL" id="JACNIG010000061">
    <property type="protein sequence ID" value="MBC8430613.1"/>
    <property type="molecule type" value="Genomic_DNA"/>
</dbReference>
<evidence type="ECO:0000313" key="1">
    <source>
        <dbReference type="EMBL" id="MBC8430613.1"/>
    </source>
</evidence>
<name>A0A8J6TP31_9BACT</name>
<dbReference type="AlphaFoldDB" id="A0A8J6TP31"/>
<dbReference type="Pfam" id="PF13366">
    <property type="entry name" value="PDDEXK_3"/>
    <property type="match status" value="1"/>
</dbReference>
<proteinExistence type="predicted"/>